<keyword evidence="2 3" id="KW-0520">NAD</keyword>
<dbReference type="Pfam" id="PF02146">
    <property type="entry name" value="SIR2"/>
    <property type="match status" value="1"/>
</dbReference>
<dbReference type="Gene3D" id="3.40.50.1220">
    <property type="entry name" value="TPP-binding domain"/>
    <property type="match status" value="1"/>
</dbReference>
<keyword evidence="3 4" id="KW-0862">Zinc</keyword>
<dbReference type="NCBIfam" id="NF001753">
    <property type="entry name" value="PRK00481.1-3"/>
    <property type="match status" value="1"/>
</dbReference>
<protein>
    <recommendedName>
        <fullName evidence="3">NAD-dependent protein deacylase</fullName>
        <ecNumber evidence="3">2.3.1.286</ecNumber>
    </recommendedName>
    <alternativeName>
        <fullName evidence="3">Regulatory protein SIR2 homolog</fullName>
    </alternativeName>
</protein>
<keyword evidence="1" id="KW-0808">Transferase</keyword>
<accession>A0A3M2HTZ4</accession>
<comment type="catalytic activity">
    <reaction evidence="3">
        <text>N(6)-succinyl-L-lysyl-[protein] + NAD(+) + H2O = 2''-O-succinyl-ADP-D-ribose + nicotinamide + L-lysyl-[protein]</text>
        <dbReference type="Rhea" id="RHEA:47668"/>
        <dbReference type="Rhea" id="RHEA-COMP:9752"/>
        <dbReference type="Rhea" id="RHEA-COMP:11877"/>
        <dbReference type="ChEBI" id="CHEBI:15377"/>
        <dbReference type="ChEBI" id="CHEBI:17154"/>
        <dbReference type="ChEBI" id="CHEBI:29969"/>
        <dbReference type="ChEBI" id="CHEBI:57540"/>
        <dbReference type="ChEBI" id="CHEBI:87830"/>
        <dbReference type="ChEBI" id="CHEBI:87832"/>
    </reaction>
</comment>
<comment type="caution">
    <text evidence="6">The sequence shown here is derived from an EMBL/GenBank/DDBJ whole genome shotgun (WGS) entry which is preliminary data.</text>
</comment>
<dbReference type="AlphaFoldDB" id="A0A3M2HTZ4"/>
<keyword evidence="7" id="KW-1185">Reference proteome</keyword>
<dbReference type="EC" id="2.3.1.286" evidence="3"/>
<dbReference type="PANTHER" id="PTHR11085:SF10">
    <property type="entry name" value="NAD-DEPENDENT PROTEIN DEACYLASE SIRTUIN-5, MITOCHONDRIAL-RELATED"/>
    <property type="match status" value="1"/>
</dbReference>
<dbReference type="InterPro" id="IPR050134">
    <property type="entry name" value="NAD-dep_sirtuin_deacylases"/>
</dbReference>
<keyword evidence="3" id="KW-0963">Cytoplasm</keyword>
<comment type="similarity">
    <text evidence="3">Belongs to the sirtuin family. Class III subfamily.</text>
</comment>
<evidence type="ECO:0000256" key="4">
    <source>
        <dbReference type="PROSITE-ProRule" id="PRU00236"/>
    </source>
</evidence>
<dbReference type="Gene3D" id="3.30.1600.10">
    <property type="entry name" value="SIR2/SIRT2 'Small Domain"/>
    <property type="match status" value="1"/>
</dbReference>
<dbReference type="SUPFAM" id="SSF52467">
    <property type="entry name" value="DHS-like NAD/FAD-binding domain"/>
    <property type="match status" value="1"/>
</dbReference>
<dbReference type="InterPro" id="IPR003000">
    <property type="entry name" value="Sirtuin"/>
</dbReference>
<keyword evidence="3 4" id="KW-0479">Metal-binding</keyword>
<feature type="domain" description="Deacetylase sirtuin-type" evidence="5">
    <location>
        <begin position="1"/>
        <end position="253"/>
    </location>
</feature>
<feature type="binding site" evidence="3 4">
    <location>
        <position position="126"/>
    </location>
    <ligand>
        <name>Zn(2+)</name>
        <dbReference type="ChEBI" id="CHEBI:29105"/>
    </ligand>
</feature>
<dbReference type="InterPro" id="IPR026590">
    <property type="entry name" value="Ssirtuin_cat_dom"/>
</dbReference>
<comment type="domain">
    <text evidence="3">2 residues (Tyr-66 and Arg-69) present in a large hydrophobic pocket are probably involved in substrate specificity. They are important for desuccinylation activity, but dispensable for deacetylation activity.</text>
</comment>
<feature type="binding site" evidence="3">
    <location>
        <position position="69"/>
    </location>
    <ligand>
        <name>substrate</name>
    </ligand>
</feature>
<dbReference type="HAMAP" id="MF_01121">
    <property type="entry name" value="Sirtuin_ClassIII"/>
    <property type="match status" value="1"/>
</dbReference>
<dbReference type="GO" id="GO:0070403">
    <property type="term" value="F:NAD+ binding"/>
    <property type="evidence" value="ECO:0007669"/>
    <property type="project" value="UniProtKB-UniRule"/>
</dbReference>
<dbReference type="GO" id="GO:0036055">
    <property type="term" value="F:protein-succinyllysine desuccinylase activity"/>
    <property type="evidence" value="ECO:0007669"/>
    <property type="project" value="UniProtKB-UniRule"/>
</dbReference>
<comment type="function">
    <text evidence="3">NAD-dependent lysine deacetylase and desuccinylase that specifically removes acetyl and succinyl groups on target proteins. Modulates the activities of several proteins which are inactive in their acylated form.</text>
</comment>
<evidence type="ECO:0000256" key="2">
    <source>
        <dbReference type="ARBA" id="ARBA00023027"/>
    </source>
</evidence>
<dbReference type="GO" id="GO:0008270">
    <property type="term" value="F:zinc ion binding"/>
    <property type="evidence" value="ECO:0007669"/>
    <property type="project" value="UniProtKB-UniRule"/>
</dbReference>
<feature type="binding site" evidence="3">
    <location>
        <position position="238"/>
    </location>
    <ligand>
        <name>NAD(+)</name>
        <dbReference type="ChEBI" id="CHEBI:57540"/>
    </ligand>
</feature>
<organism evidence="6 7">
    <name type="scientific">Stutzerimonas zhaodongensis</name>
    <dbReference type="NCBI Taxonomy" id="1176257"/>
    <lineage>
        <taxon>Bacteria</taxon>
        <taxon>Pseudomonadati</taxon>
        <taxon>Pseudomonadota</taxon>
        <taxon>Gammaproteobacteria</taxon>
        <taxon>Pseudomonadales</taxon>
        <taxon>Pseudomonadaceae</taxon>
        <taxon>Stutzerimonas</taxon>
    </lineage>
</organism>
<reference evidence="6 7" key="1">
    <citation type="submission" date="2018-10" db="EMBL/GenBank/DDBJ databases">
        <title>Pseudomonas zhaodongensis NEAU-ST5-21(T) genome.</title>
        <authorList>
            <person name="Peng J."/>
            <person name="Liu Z.-P."/>
        </authorList>
    </citation>
    <scope>NUCLEOTIDE SEQUENCE [LARGE SCALE GENOMIC DNA]</scope>
    <source>
        <strain evidence="6 7">NEAU-ST5-21</strain>
    </source>
</reference>
<dbReference type="Proteomes" id="UP000269774">
    <property type="component" value="Unassembled WGS sequence"/>
</dbReference>
<dbReference type="PROSITE" id="PS50305">
    <property type="entry name" value="SIRTUIN"/>
    <property type="match status" value="1"/>
</dbReference>
<dbReference type="CDD" id="cd01412">
    <property type="entry name" value="SIRT5_Af1_CobB"/>
    <property type="match status" value="1"/>
</dbReference>
<dbReference type="GO" id="GO:0036054">
    <property type="term" value="F:protein-malonyllysine demalonylase activity"/>
    <property type="evidence" value="ECO:0007669"/>
    <property type="project" value="InterPro"/>
</dbReference>
<evidence type="ECO:0000313" key="6">
    <source>
        <dbReference type="EMBL" id="RMH89264.1"/>
    </source>
</evidence>
<evidence type="ECO:0000313" key="7">
    <source>
        <dbReference type="Proteomes" id="UP000269774"/>
    </source>
</evidence>
<proteinExistence type="inferred from homology"/>
<dbReference type="RefSeq" id="WP_122166644.1">
    <property type="nucleotide sequence ID" value="NZ_JAMOIB010000004.1"/>
</dbReference>
<dbReference type="GO" id="GO:0017136">
    <property type="term" value="F:histone deacetylase activity, NAD-dependent"/>
    <property type="evidence" value="ECO:0007669"/>
    <property type="project" value="TreeGrafter"/>
</dbReference>
<evidence type="ECO:0000256" key="1">
    <source>
        <dbReference type="ARBA" id="ARBA00022679"/>
    </source>
</evidence>
<name>A0A3M2HTZ4_9GAMM</name>
<comment type="subcellular location">
    <subcellularLocation>
        <location evidence="3">Cytoplasm</location>
    </subcellularLocation>
</comment>
<comment type="catalytic activity">
    <reaction evidence="3">
        <text>N(6)-acetyl-L-lysyl-[protein] + NAD(+) + H2O = 2''-O-acetyl-ADP-D-ribose + nicotinamide + L-lysyl-[protein]</text>
        <dbReference type="Rhea" id="RHEA:43636"/>
        <dbReference type="Rhea" id="RHEA-COMP:9752"/>
        <dbReference type="Rhea" id="RHEA-COMP:10731"/>
        <dbReference type="ChEBI" id="CHEBI:15377"/>
        <dbReference type="ChEBI" id="CHEBI:17154"/>
        <dbReference type="ChEBI" id="CHEBI:29969"/>
        <dbReference type="ChEBI" id="CHEBI:57540"/>
        <dbReference type="ChEBI" id="CHEBI:61930"/>
        <dbReference type="ChEBI" id="CHEBI:83767"/>
        <dbReference type="EC" id="2.3.1.286"/>
    </reaction>
</comment>
<feature type="binding site" evidence="3 4">
    <location>
        <position position="129"/>
    </location>
    <ligand>
        <name>Zn(2+)</name>
        <dbReference type="ChEBI" id="CHEBI:29105"/>
    </ligand>
</feature>
<feature type="binding site" evidence="3">
    <location>
        <begin position="220"/>
        <end position="222"/>
    </location>
    <ligand>
        <name>NAD(+)</name>
        <dbReference type="ChEBI" id="CHEBI:57540"/>
    </ligand>
</feature>
<dbReference type="GO" id="GO:0005737">
    <property type="term" value="C:cytoplasm"/>
    <property type="evidence" value="ECO:0007669"/>
    <property type="project" value="UniProtKB-SubCell"/>
</dbReference>
<feature type="active site" description="Proton acceptor" evidence="3 4">
    <location>
        <position position="118"/>
    </location>
</feature>
<comment type="cofactor">
    <cofactor evidence="3">
        <name>Zn(2+)</name>
        <dbReference type="ChEBI" id="CHEBI:29105"/>
    </cofactor>
    <text evidence="3">Binds 1 zinc ion per subunit.</text>
</comment>
<feature type="binding site" evidence="3 4">
    <location>
        <position position="154"/>
    </location>
    <ligand>
        <name>Zn(2+)</name>
        <dbReference type="ChEBI" id="CHEBI:29105"/>
    </ligand>
</feature>
<evidence type="ECO:0000259" key="5">
    <source>
        <dbReference type="PROSITE" id="PS50305"/>
    </source>
</evidence>
<gene>
    <name evidence="3" type="primary">cobB</name>
    <name evidence="6" type="ORF">EA797_15115</name>
</gene>
<feature type="binding site" evidence="3 4">
    <location>
        <position position="157"/>
    </location>
    <ligand>
        <name>Zn(2+)</name>
        <dbReference type="ChEBI" id="CHEBI:29105"/>
    </ligand>
</feature>
<sequence length="267" mass="28889">MFSTTLIEALRKAQHVVVFTGAGVSAESGIPTFRDSLTGLWERFDATSLATPEAFAADPELVWGWYEWRRMKVLQAHPNPGHRAIAALERNIPRLTLVTQNVDDLHERAGNQAVIHLHGSLHAPRCFDCGRSPDIPLSAPEEPEGGRRLPPPRCTVCGGPLRPGVVWFGESLPTADLSAAFEAAENCDLLISVGTSGMVYPAAEVPALAWRAGAIVVHVNPQSHPCQQEREYALPGLAGELLPRLIEQAFGTADGVSYPPSVPFLLR</sequence>
<feature type="binding site" evidence="3">
    <location>
        <begin position="100"/>
        <end position="103"/>
    </location>
    <ligand>
        <name>NAD(+)</name>
        <dbReference type="ChEBI" id="CHEBI:57540"/>
    </ligand>
</feature>
<dbReference type="EMBL" id="RFFM01000003">
    <property type="protein sequence ID" value="RMH89264.1"/>
    <property type="molecule type" value="Genomic_DNA"/>
</dbReference>
<dbReference type="InterPro" id="IPR029035">
    <property type="entry name" value="DHS-like_NAD/FAD-binding_dom"/>
</dbReference>
<dbReference type="OrthoDB" id="9800582at2"/>
<dbReference type="PANTHER" id="PTHR11085">
    <property type="entry name" value="NAD-DEPENDENT PROTEIN DEACYLASE SIRTUIN-5, MITOCHONDRIAL-RELATED"/>
    <property type="match status" value="1"/>
</dbReference>
<feature type="binding site" evidence="3">
    <location>
        <position position="66"/>
    </location>
    <ligand>
        <name>substrate</name>
    </ligand>
</feature>
<comment type="caution">
    <text evidence="3">Lacks conserved residue(s) required for the propagation of feature annotation.</text>
</comment>
<dbReference type="InterPro" id="IPR027546">
    <property type="entry name" value="Sirtuin_class_III"/>
</dbReference>
<feature type="binding site" evidence="3">
    <location>
        <begin position="194"/>
        <end position="196"/>
    </location>
    <ligand>
        <name>NAD(+)</name>
        <dbReference type="ChEBI" id="CHEBI:57540"/>
    </ligand>
</feature>
<evidence type="ECO:0000256" key="3">
    <source>
        <dbReference type="HAMAP-Rule" id="MF_01121"/>
    </source>
</evidence>
<dbReference type="InterPro" id="IPR026591">
    <property type="entry name" value="Sirtuin_cat_small_dom_sf"/>
</dbReference>